<evidence type="ECO:0000256" key="1">
    <source>
        <dbReference type="SAM" id="MobiDB-lite"/>
    </source>
</evidence>
<reference evidence="3" key="1">
    <citation type="journal article" date="2019" name="Int. J. Syst. Evol. Microbiol.">
        <title>The Global Catalogue of Microorganisms (GCM) 10K type strain sequencing project: providing services to taxonomists for standard genome sequencing and annotation.</title>
        <authorList>
            <consortium name="The Broad Institute Genomics Platform"/>
            <consortium name="The Broad Institute Genome Sequencing Center for Infectious Disease"/>
            <person name="Wu L."/>
            <person name="Ma J."/>
        </authorList>
    </citation>
    <scope>NUCLEOTIDE SEQUENCE [LARGE SCALE GENOMIC DNA]</scope>
    <source>
        <strain evidence="3">JCM 3399</strain>
    </source>
</reference>
<dbReference type="RefSeq" id="WP_189302393.1">
    <property type="nucleotide sequence ID" value="NZ_BMRP01000015.1"/>
</dbReference>
<name>A0ABQ2V8U2_9ACTN</name>
<comment type="caution">
    <text evidence="2">The sequence shown here is derived from an EMBL/GenBank/DDBJ whole genome shotgun (WGS) entry which is preliminary data.</text>
</comment>
<proteinExistence type="predicted"/>
<protein>
    <submittedName>
        <fullName evidence="2">Uncharacterized protein</fullName>
    </submittedName>
</protein>
<accession>A0ABQ2V8U2</accession>
<feature type="region of interest" description="Disordered" evidence="1">
    <location>
        <begin position="1"/>
        <end position="21"/>
    </location>
</feature>
<feature type="compositionally biased region" description="Basic and acidic residues" evidence="1">
    <location>
        <begin position="1"/>
        <end position="12"/>
    </location>
</feature>
<keyword evidence="3" id="KW-1185">Reference proteome</keyword>
<evidence type="ECO:0000313" key="3">
    <source>
        <dbReference type="Proteomes" id="UP000654471"/>
    </source>
</evidence>
<evidence type="ECO:0000313" key="2">
    <source>
        <dbReference type="EMBL" id="GGU72689.1"/>
    </source>
</evidence>
<organism evidence="2 3">
    <name type="scientific">Streptomyces albospinus</name>
    <dbReference type="NCBI Taxonomy" id="285515"/>
    <lineage>
        <taxon>Bacteria</taxon>
        <taxon>Bacillati</taxon>
        <taxon>Actinomycetota</taxon>
        <taxon>Actinomycetes</taxon>
        <taxon>Kitasatosporales</taxon>
        <taxon>Streptomycetaceae</taxon>
        <taxon>Streptomyces</taxon>
    </lineage>
</organism>
<sequence>MTVHQKVDRSVTDTDGGAMHPAAVRTTVPSFWTPRLRFLLGTGLHSVRREYGPVAVHPGGRLCGRRPIHPPPSRKLLARPLVQRV</sequence>
<gene>
    <name evidence="2" type="ORF">GCM10010211_43160</name>
</gene>
<dbReference type="Proteomes" id="UP000654471">
    <property type="component" value="Unassembled WGS sequence"/>
</dbReference>
<dbReference type="EMBL" id="BMRP01000015">
    <property type="protein sequence ID" value="GGU72689.1"/>
    <property type="molecule type" value="Genomic_DNA"/>
</dbReference>